<proteinExistence type="predicted"/>
<dbReference type="Gene3D" id="2.30.30.40">
    <property type="entry name" value="SH3 Domains"/>
    <property type="match status" value="1"/>
</dbReference>
<dbReference type="InterPro" id="IPR010466">
    <property type="entry name" value="DUF1058"/>
</dbReference>
<sequence>MMMARIVFLATVLASVLASTLAVAAQTTMAAPDGASQDQKSAPNSAPDNGPEPWPETRLDTPSGQPVPRFVSLKAKQTFCRSGPTFGHRVRITFMRRGLPVMVVAETTDHWRKVRDVDGDECWIHKTKLSNAKTALVTIDGLALYARPSAAAPQKARLGRGVIARVEAVENGWLRVSVDGRKGWAPQTGFWGVIAATQPAAPRD</sequence>
<evidence type="ECO:0000256" key="1">
    <source>
        <dbReference type="SAM" id="MobiDB-lite"/>
    </source>
</evidence>
<accession>A0A3B0SAD0</accession>
<dbReference type="EMBL" id="UOEH01000111">
    <property type="protein sequence ID" value="VAV93273.1"/>
    <property type="molecule type" value="Genomic_DNA"/>
</dbReference>
<name>A0A3B0SAD0_9ZZZZ</name>
<evidence type="ECO:0008006" key="3">
    <source>
        <dbReference type="Google" id="ProtNLM"/>
    </source>
</evidence>
<dbReference type="Pfam" id="PF06347">
    <property type="entry name" value="SH3_4"/>
    <property type="match status" value="2"/>
</dbReference>
<feature type="region of interest" description="Disordered" evidence="1">
    <location>
        <begin position="31"/>
        <end position="67"/>
    </location>
</feature>
<gene>
    <name evidence="2" type="ORF">MNBD_ALPHA05-1567</name>
</gene>
<reference evidence="2" key="1">
    <citation type="submission" date="2018-06" db="EMBL/GenBank/DDBJ databases">
        <authorList>
            <person name="Zhirakovskaya E."/>
        </authorList>
    </citation>
    <scope>NUCLEOTIDE SEQUENCE</scope>
</reference>
<dbReference type="AlphaFoldDB" id="A0A3B0SAD0"/>
<feature type="compositionally biased region" description="Polar residues" evidence="1">
    <location>
        <begin position="36"/>
        <end position="47"/>
    </location>
</feature>
<evidence type="ECO:0000313" key="2">
    <source>
        <dbReference type="EMBL" id="VAV93273.1"/>
    </source>
</evidence>
<organism evidence="2">
    <name type="scientific">hydrothermal vent metagenome</name>
    <dbReference type="NCBI Taxonomy" id="652676"/>
    <lineage>
        <taxon>unclassified sequences</taxon>
        <taxon>metagenomes</taxon>
        <taxon>ecological metagenomes</taxon>
    </lineage>
</organism>
<protein>
    <recommendedName>
        <fullName evidence="3">SH3b domain-containing protein</fullName>
    </recommendedName>
</protein>